<reference evidence="1 2" key="1">
    <citation type="submission" date="2018-01" db="EMBL/GenBank/DDBJ databases">
        <authorList>
            <person name="Gaut B.S."/>
            <person name="Morton B.R."/>
            <person name="Clegg M.T."/>
            <person name="Duvall M.R."/>
        </authorList>
    </citation>
    <scope>NUCLEOTIDE SEQUENCE [LARGE SCALE GENOMIC DNA]</scope>
    <source>
        <strain evidence="1">GP69</strain>
    </source>
</reference>
<organism evidence="1 2">
    <name type="scientific">Acetatifactor muris</name>
    <dbReference type="NCBI Taxonomy" id="879566"/>
    <lineage>
        <taxon>Bacteria</taxon>
        <taxon>Bacillati</taxon>
        <taxon>Bacillota</taxon>
        <taxon>Clostridia</taxon>
        <taxon>Lachnospirales</taxon>
        <taxon>Lachnospiraceae</taxon>
        <taxon>Acetatifactor</taxon>
    </lineage>
</organism>
<dbReference type="SUPFAM" id="SSF82171">
    <property type="entry name" value="DPP6 N-terminal domain-like"/>
    <property type="match status" value="1"/>
</dbReference>
<keyword evidence="2" id="KW-1185">Reference proteome</keyword>
<evidence type="ECO:0000313" key="1">
    <source>
        <dbReference type="EMBL" id="SOY31620.1"/>
    </source>
</evidence>
<protein>
    <recommendedName>
        <fullName evidence="3">Translocation protein TolB</fullName>
    </recommendedName>
</protein>
<sequence>MNRYCDALYDISFDERYGVTCDFPRLQRLRPGYGYSNIQDESIYEYAPADKGLYLVDLVENKKILLVSLDELANLNDKESVYQHYINALLFSPDGNKIMFFHIYNIHNSLSFRWRTQLCTYDIKKSKLHILEDKANVSHYTWLNNRELLITGSTIPDCKAFYRIYNCEKKSYMEITDLVLKEDGHPSKCKGSDWIITDTYPDKRQYQNLIKYDMKMKQGKTLAALFSFPRICEEKRCDLHPKVSSTGNMIAIDSTCKGGQREVIILQLK</sequence>
<dbReference type="AlphaFoldDB" id="A0A2K4ZME8"/>
<evidence type="ECO:0000313" key="2">
    <source>
        <dbReference type="Proteomes" id="UP000236311"/>
    </source>
</evidence>
<dbReference type="Proteomes" id="UP000236311">
    <property type="component" value="Unassembled WGS sequence"/>
</dbReference>
<proteinExistence type="predicted"/>
<accession>A0A2K4ZME8</accession>
<gene>
    <name evidence="1" type="ORF">AMURIS_04364</name>
</gene>
<evidence type="ECO:0008006" key="3">
    <source>
        <dbReference type="Google" id="ProtNLM"/>
    </source>
</evidence>
<dbReference type="EMBL" id="OFSM01000028">
    <property type="protein sequence ID" value="SOY31620.1"/>
    <property type="molecule type" value="Genomic_DNA"/>
</dbReference>
<name>A0A2K4ZME8_9FIRM</name>